<dbReference type="Gene3D" id="3.30.300.30">
    <property type="match status" value="1"/>
</dbReference>
<proteinExistence type="predicted"/>
<feature type="domain" description="AMP-dependent synthetase/ligase" evidence="3">
    <location>
        <begin position="34"/>
        <end position="395"/>
    </location>
</feature>
<name>A0A8I0T689_9GAMM</name>
<organism evidence="5 6">
    <name type="scientific">Pseudoalteromonas peptidolytica F12-50-A1</name>
    <dbReference type="NCBI Taxonomy" id="1315280"/>
    <lineage>
        <taxon>Bacteria</taxon>
        <taxon>Pseudomonadati</taxon>
        <taxon>Pseudomonadota</taxon>
        <taxon>Gammaproteobacteria</taxon>
        <taxon>Alteromonadales</taxon>
        <taxon>Pseudoalteromonadaceae</taxon>
        <taxon>Pseudoalteromonas</taxon>
    </lineage>
</organism>
<dbReference type="Proteomes" id="UP000660708">
    <property type="component" value="Unassembled WGS sequence"/>
</dbReference>
<dbReference type="AlphaFoldDB" id="A0A8I0T689"/>
<dbReference type="NCBIfam" id="NF008192">
    <property type="entry name" value="PRK10946.1"/>
    <property type="match status" value="1"/>
</dbReference>
<dbReference type="InterPro" id="IPR025110">
    <property type="entry name" value="AMP-bd_C"/>
</dbReference>
<evidence type="ECO:0000313" key="6">
    <source>
        <dbReference type="Proteomes" id="UP000660708"/>
    </source>
</evidence>
<comment type="pathway">
    <text evidence="1">Siderophore biosynthesis.</text>
</comment>
<dbReference type="PANTHER" id="PTHR43767:SF10">
    <property type="entry name" value="SURFACTIN SYNTHASE SUBUNIT 1"/>
    <property type="match status" value="1"/>
</dbReference>
<dbReference type="InterPro" id="IPR045851">
    <property type="entry name" value="AMP-bd_C_sf"/>
</dbReference>
<dbReference type="Gene3D" id="3.40.50.12780">
    <property type="entry name" value="N-terminal domain of ligase-like"/>
    <property type="match status" value="1"/>
</dbReference>
<dbReference type="GO" id="GO:0019290">
    <property type="term" value="P:siderophore biosynthetic process"/>
    <property type="evidence" value="ECO:0007669"/>
    <property type="project" value="InterPro"/>
</dbReference>
<dbReference type="InterPro" id="IPR020845">
    <property type="entry name" value="AMP-binding_CS"/>
</dbReference>
<dbReference type="InterPro" id="IPR000873">
    <property type="entry name" value="AMP-dep_synth/lig_dom"/>
</dbReference>
<evidence type="ECO:0000313" key="5">
    <source>
        <dbReference type="EMBL" id="MBE0348048.1"/>
    </source>
</evidence>
<comment type="caution">
    <text evidence="5">The sequence shown here is derived from an EMBL/GenBank/DDBJ whole genome shotgun (WGS) entry which is preliminary data.</text>
</comment>
<evidence type="ECO:0000256" key="2">
    <source>
        <dbReference type="ARBA" id="ARBA00022598"/>
    </source>
</evidence>
<sequence>MKQIDFTPWPPELAKRYREKGYWQDRPLTSVISDQLAQHGDKPAVIDAHRSLTYQELEAYSDHLAAYLAAQGIQQGDTALIQLANQVEFYISLFALLKLGAAPVCALFSHKQTEINSYCEQLEPTVLIVSSAHELYRDDAFIQTLQQQYPSIRTTLVDHPKGNSLLKQAYLQPRAFIAPDLNPEHVAFFQLSGGSTGTPKLIPRTHNDYLYSVVASKDICELTEQHVYLCALPAPHNFPLSSPGALGVFAAGGTVVMANDPSPSSCFQLIERYQVTHTALVPPALQLWLQHAPKSAHNLQSLAVIQVGGAKLSLTIAEQVKPLLGCQLQQVFGMAEGLVNYTRYDDDLWHILHTQGRPISEDDQIKVVDEQGNLVPDGEEGRLLTRGPYTIRGYYRSPEHNQSAFDEHGFYSSGDLVKRLPSGHLIVTGRVKDQINRGGEKIAAEEVENLLLGHPNIQQAAIVAMPDATLGEKSFAFLTGIPVKALALRKYLREQGIADYKVPDKFKFIDNLPLTPVGKVDKKQLRNETEVQQPTPQF</sequence>
<evidence type="ECO:0000259" key="3">
    <source>
        <dbReference type="Pfam" id="PF00501"/>
    </source>
</evidence>
<gene>
    <name evidence="5" type="primary">entE</name>
    <name evidence="5" type="ORF">PPEP_a3144</name>
</gene>
<dbReference type="CDD" id="cd05920">
    <property type="entry name" value="23DHB-AMP_lg"/>
    <property type="match status" value="1"/>
</dbReference>
<dbReference type="InterPro" id="IPR011963">
    <property type="entry name" value="DHB_AMP_lig"/>
</dbReference>
<keyword evidence="2 5" id="KW-0436">Ligase</keyword>
<dbReference type="NCBIfam" id="TIGR02275">
    <property type="entry name" value="DHB_AMP_lig"/>
    <property type="match status" value="1"/>
</dbReference>
<dbReference type="GO" id="GO:0008668">
    <property type="term" value="F:2,3-dihydroxybenzoate--[aryl-carrier protein] ligase"/>
    <property type="evidence" value="ECO:0007669"/>
    <property type="project" value="InterPro"/>
</dbReference>
<feature type="domain" description="AMP-binding enzyme C-terminal" evidence="4">
    <location>
        <begin position="446"/>
        <end position="519"/>
    </location>
</feature>
<dbReference type="Pfam" id="PF00501">
    <property type="entry name" value="AMP-binding"/>
    <property type="match status" value="1"/>
</dbReference>
<dbReference type="SUPFAM" id="SSF56801">
    <property type="entry name" value="Acetyl-CoA synthetase-like"/>
    <property type="match status" value="1"/>
</dbReference>
<dbReference type="PROSITE" id="PS00455">
    <property type="entry name" value="AMP_BINDING"/>
    <property type="match status" value="1"/>
</dbReference>
<evidence type="ECO:0000259" key="4">
    <source>
        <dbReference type="Pfam" id="PF13193"/>
    </source>
</evidence>
<dbReference type="EMBL" id="AQHF01000030">
    <property type="protein sequence ID" value="MBE0348048.1"/>
    <property type="molecule type" value="Genomic_DNA"/>
</dbReference>
<dbReference type="PANTHER" id="PTHR43767">
    <property type="entry name" value="LONG-CHAIN-FATTY-ACID--COA LIGASE"/>
    <property type="match status" value="1"/>
</dbReference>
<dbReference type="FunFam" id="2.30.38.10:FF:000003">
    <property type="entry name" value="Vibriobactin-specific 2,3-dihydroxybenzoate-AMP ligase"/>
    <property type="match status" value="1"/>
</dbReference>
<protein>
    <submittedName>
        <fullName evidence="5">2,3-dihydroxybenzoate-AMP ligase</fullName>
    </submittedName>
</protein>
<reference evidence="5 6" key="1">
    <citation type="submission" date="2015-06" db="EMBL/GenBank/DDBJ databases">
        <title>Genome sequence of Pseudoalteromonas peptidolytica.</title>
        <authorList>
            <person name="Xie B.-B."/>
            <person name="Rong J.-C."/>
            <person name="Qin Q.-L."/>
            <person name="Zhang Y.-Z."/>
        </authorList>
    </citation>
    <scope>NUCLEOTIDE SEQUENCE [LARGE SCALE GENOMIC DNA]</scope>
    <source>
        <strain evidence="5 6">F12-50-A1</strain>
    </source>
</reference>
<dbReference type="InterPro" id="IPR050237">
    <property type="entry name" value="ATP-dep_AMP-bd_enzyme"/>
</dbReference>
<dbReference type="Pfam" id="PF13193">
    <property type="entry name" value="AMP-binding_C"/>
    <property type="match status" value="1"/>
</dbReference>
<dbReference type="InterPro" id="IPR042099">
    <property type="entry name" value="ANL_N_sf"/>
</dbReference>
<accession>A0A8I0T689</accession>
<dbReference type="RefSeq" id="WP_147390832.1">
    <property type="nucleotide sequence ID" value="NZ_AQHF01000030.1"/>
</dbReference>
<evidence type="ECO:0000256" key="1">
    <source>
        <dbReference type="ARBA" id="ARBA00004924"/>
    </source>
</evidence>
<keyword evidence="6" id="KW-1185">Reference proteome</keyword>